<keyword evidence="2" id="KW-0812">Transmembrane</keyword>
<name>V5AE86_TRYCR</name>
<feature type="compositionally biased region" description="Polar residues" evidence="1">
    <location>
        <begin position="240"/>
        <end position="254"/>
    </location>
</feature>
<proteinExistence type="predicted"/>
<feature type="compositionally biased region" description="Low complexity" evidence="1">
    <location>
        <begin position="197"/>
        <end position="209"/>
    </location>
</feature>
<reference evidence="3 4" key="1">
    <citation type="journal article" date="2014" name="Genome Announc.">
        <title>Trypanosoma cruzi Clone Dm28c Draft Genome Sequence.</title>
        <authorList>
            <person name="Grisard E.C."/>
            <person name="Teixeira S.M."/>
            <person name="de Almeida L.G."/>
            <person name="Stoco P.H."/>
            <person name="Gerber A.L."/>
            <person name="Talavera-Lopez C."/>
            <person name="Lima O.C."/>
            <person name="Andersson B."/>
            <person name="de Vasconcelos A.T."/>
        </authorList>
    </citation>
    <scope>NUCLEOTIDE SEQUENCE [LARGE SCALE GENOMIC DNA]</scope>
    <source>
        <strain evidence="3 4">Dm28c</strain>
    </source>
</reference>
<dbReference type="Proteomes" id="UP000017861">
    <property type="component" value="Unassembled WGS sequence"/>
</dbReference>
<sequence length="328" mass="34884">MRAGAILCSPVFFFVCFYIFYFIAVCLPVFFNCFACFFCLLAVGRCVFLALSLISTAPWCVLLLVGCCRLFLCGGCAWCSGRVSLSCLPLCVDGELVCAEGYTQVTGVMAMMMTGRVLLVCALCVLWCGAGGGGCSDEVVEDVVEQPVNSESGGVVTHNSTGLAVPGVAGKPSAEQTQLNNVEGFASREVSLEAALQPVSTTQQTPSSSEHTVRLTNSQSSGEERQDGAPDGTPGKPGISPSQVDNKKLSNGNKQRIDPPSPSGKDNVVSRNSEEHREDTPSSTEIIVATPSEEGHERENDTPSLGQPEGNFHSRTGHYHANKFHDDT</sequence>
<gene>
    <name evidence="3" type="ORF">TCDM_12333</name>
</gene>
<feature type="compositionally biased region" description="Polar residues" evidence="1">
    <location>
        <begin position="150"/>
        <end position="162"/>
    </location>
</feature>
<keyword evidence="2" id="KW-1133">Transmembrane helix</keyword>
<dbReference type="EMBL" id="AYLP01000544">
    <property type="protein sequence ID" value="ESS58965.1"/>
    <property type="molecule type" value="Genomic_DNA"/>
</dbReference>
<evidence type="ECO:0000313" key="3">
    <source>
        <dbReference type="EMBL" id="ESS58965.1"/>
    </source>
</evidence>
<feature type="transmembrane region" description="Helical" evidence="2">
    <location>
        <begin position="12"/>
        <end position="41"/>
    </location>
</feature>
<protein>
    <submittedName>
        <fullName evidence="3">Trans-sialidase</fullName>
    </submittedName>
</protein>
<evidence type="ECO:0000256" key="2">
    <source>
        <dbReference type="SAM" id="Phobius"/>
    </source>
</evidence>
<keyword evidence="2" id="KW-0472">Membrane</keyword>
<accession>V5AE86</accession>
<feature type="region of interest" description="Disordered" evidence="1">
    <location>
        <begin position="197"/>
        <end position="328"/>
    </location>
</feature>
<feature type="transmembrane region" description="Helical" evidence="2">
    <location>
        <begin position="48"/>
        <end position="72"/>
    </location>
</feature>
<feature type="region of interest" description="Disordered" evidence="1">
    <location>
        <begin position="150"/>
        <end position="174"/>
    </location>
</feature>
<dbReference type="AlphaFoldDB" id="V5AE86"/>
<dbReference type="OrthoDB" id="10538978at2759"/>
<organism evidence="3 4">
    <name type="scientific">Trypanosoma cruzi Dm28c</name>
    <dbReference type="NCBI Taxonomy" id="1416333"/>
    <lineage>
        <taxon>Eukaryota</taxon>
        <taxon>Discoba</taxon>
        <taxon>Euglenozoa</taxon>
        <taxon>Kinetoplastea</taxon>
        <taxon>Metakinetoplastina</taxon>
        <taxon>Trypanosomatida</taxon>
        <taxon>Trypanosomatidae</taxon>
        <taxon>Trypanosoma</taxon>
        <taxon>Schizotrypanum</taxon>
    </lineage>
</organism>
<evidence type="ECO:0000256" key="1">
    <source>
        <dbReference type="SAM" id="MobiDB-lite"/>
    </source>
</evidence>
<evidence type="ECO:0000313" key="4">
    <source>
        <dbReference type="Proteomes" id="UP000017861"/>
    </source>
</evidence>
<comment type="caution">
    <text evidence="3">The sequence shown here is derived from an EMBL/GenBank/DDBJ whole genome shotgun (WGS) entry which is preliminary data.</text>
</comment>
<dbReference type="VEuPathDB" id="TriTrypDB:TCDM_12333"/>